<keyword evidence="1" id="KW-0853">WD repeat</keyword>
<name>A0A5P2CW30_STRVZ</name>
<dbReference type="Pfam" id="PF07676">
    <property type="entry name" value="PD40"/>
    <property type="match status" value="1"/>
</dbReference>
<organism evidence="2 3">
    <name type="scientific">Streptomyces venezuelae</name>
    <dbReference type="NCBI Taxonomy" id="54571"/>
    <lineage>
        <taxon>Bacteria</taxon>
        <taxon>Bacillati</taxon>
        <taxon>Actinomycetota</taxon>
        <taxon>Actinomycetes</taxon>
        <taxon>Kitasatosporales</taxon>
        <taxon>Streptomycetaceae</taxon>
        <taxon>Streptomyces</taxon>
    </lineage>
</organism>
<dbReference type="RefSeq" id="WP_223837482.1">
    <property type="nucleotide sequence ID" value="NZ_CP029190.1"/>
</dbReference>
<dbReference type="PANTHER" id="PTHR19879">
    <property type="entry name" value="TRANSCRIPTION INITIATION FACTOR TFIID"/>
    <property type="match status" value="1"/>
</dbReference>
<reference evidence="2 3" key="1">
    <citation type="submission" date="2018-05" db="EMBL/GenBank/DDBJ databases">
        <title>Streptomyces venezuelae.</title>
        <authorList>
            <person name="Kim W."/>
            <person name="Lee N."/>
            <person name="Cho B.-K."/>
        </authorList>
    </citation>
    <scope>NUCLEOTIDE SEQUENCE [LARGE SCALE GENOMIC DNA]</scope>
    <source>
        <strain evidence="2 3">ATCC 21782</strain>
    </source>
</reference>
<evidence type="ECO:0000256" key="1">
    <source>
        <dbReference type="PROSITE-ProRule" id="PRU00221"/>
    </source>
</evidence>
<feature type="repeat" description="WD" evidence="1">
    <location>
        <begin position="36"/>
        <end position="69"/>
    </location>
</feature>
<dbReference type="InterPro" id="IPR036322">
    <property type="entry name" value="WD40_repeat_dom_sf"/>
</dbReference>
<dbReference type="PROSITE" id="PS50294">
    <property type="entry name" value="WD_REPEATS_REGION"/>
    <property type="match status" value="1"/>
</dbReference>
<dbReference type="InterPro" id="IPR011659">
    <property type="entry name" value="WD40"/>
</dbReference>
<dbReference type="Gene3D" id="2.130.10.10">
    <property type="entry name" value="YVTN repeat-like/Quinoprotein amine dehydrogenase"/>
    <property type="match status" value="1"/>
</dbReference>
<dbReference type="AlphaFoldDB" id="A0A5P2CW30"/>
<gene>
    <name evidence="2" type="ORF">DEJ50_00010</name>
</gene>
<dbReference type="Pfam" id="PF00400">
    <property type="entry name" value="WD40"/>
    <property type="match status" value="1"/>
</dbReference>
<dbReference type="PROSITE" id="PS50082">
    <property type="entry name" value="WD_REPEATS_2"/>
    <property type="match status" value="1"/>
</dbReference>
<evidence type="ECO:0000313" key="3">
    <source>
        <dbReference type="Proteomes" id="UP000325211"/>
    </source>
</evidence>
<sequence>MRAATISPDGRWLAIARGTGTVSLHTIDTSTEIQTLTVHRRAVDALSVSPDGVWLATISADGTTRLWTL</sequence>
<dbReference type="SMART" id="SM00320">
    <property type="entry name" value="WD40"/>
    <property type="match status" value="1"/>
</dbReference>
<evidence type="ECO:0008006" key="4">
    <source>
        <dbReference type="Google" id="ProtNLM"/>
    </source>
</evidence>
<proteinExistence type="predicted"/>
<dbReference type="PANTHER" id="PTHR19879:SF9">
    <property type="entry name" value="TRANSCRIPTION INITIATION FACTOR TFIID SUBUNIT 5"/>
    <property type="match status" value="1"/>
</dbReference>
<protein>
    <recommendedName>
        <fullName evidence="4">WD40 repeat domain-containing protein</fullName>
    </recommendedName>
</protein>
<dbReference type="InterPro" id="IPR015943">
    <property type="entry name" value="WD40/YVTN_repeat-like_dom_sf"/>
</dbReference>
<evidence type="ECO:0000313" key="2">
    <source>
        <dbReference type="EMBL" id="QES46490.1"/>
    </source>
</evidence>
<dbReference type="SUPFAM" id="SSF50978">
    <property type="entry name" value="WD40 repeat-like"/>
    <property type="match status" value="1"/>
</dbReference>
<accession>A0A5P2CW30</accession>
<dbReference type="InterPro" id="IPR001680">
    <property type="entry name" value="WD40_rpt"/>
</dbReference>
<dbReference type="EMBL" id="CP029190">
    <property type="protein sequence ID" value="QES46490.1"/>
    <property type="molecule type" value="Genomic_DNA"/>
</dbReference>
<dbReference type="Proteomes" id="UP000325211">
    <property type="component" value="Chromosome"/>
</dbReference>